<reference evidence="1" key="1">
    <citation type="journal article" date="2020" name="mSystems">
        <title>Genome- and Community-Level Interaction Insights into Carbon Utilization and Element Cycling Functions of Hydrothermarchaeota in Hydrothermal Sediment.</title>
        <authorList>
            <person name="Zhou Z."/>
            <person name="Liu Y."/>
            <person name="Xu W."/>
            <person name="Pan J."/>
            <person name="Luo Z.H."/>
            <person name="Li M."/>
        </authorList>
    </citation>
    <scope>NUCLEOTIDE SEQUENCE [LARGE SCALE GENOMIC DNA]</scope>
    <source>
        <strain evidence="1">SpSt-655</strain>
    </source>
</reference>
<dbReference type="InterPro" id="IPR052918">
    <property type="entry name" value="Motility_Chemotaxis_Reg"/>
</dbReference>
<dbReference type="InterPro" id="IPR011047">
    <property type="entry name" value="Quinoprotein_ADH-like_sf"/>
</dbReference>
<gene>
    <name evidence="1" type="ORF">ENU28_04110</name>
</gene>
<comment type="caution">
    <text evidence="1">The sequence shown here is derived from an EMBL/GenBank/DDBJ whole genome shotgun (WGS) entry which is preliminary data.</text>
</comment>
<dbReference type="AlphaFoldDB" id="A0A7V4CIG6"/>
<dbReference type="EMBL" id="DTBX01000144">
    <property type="protein sequence ID" value="HGQ55629.1"/>
    <property type="molecule type" value="Genomic_DNA"/>
</dbReference>
<dbReference type="InterPro" id="IPR015943">
    <property type="entry name" value="WD40/YVTN_repeat-like_dom_sf"/>
</dbReference>
<accession>A0A7V4CIG6</accession>
<sequence>MNKLIILILTASSIFYGQTLNWVYHLPFRGHATSLVYGLDGYIYVTGHTSNWCSLMVAKIDKNTGREQWVYYFDGGFGRNEGIKILFGKDSNIYVCGNYKGSEGYFDFNIVVISLTREGIERWRYIYNSGDTSFWDEAYDMVYGEDGNLYLCGEHTFNNTIGEEDIIVISLTNEGEERWVYIYNSPIDWMDIAYDIIYGLDGNIYLTGISGRGPPPNCLDLVVISLTGDGNERWIYFCSGDFDYNGEFGRSIIYGDNHLIYITGNLEYYLTGWDLVVIALDTNGNEQWVYTYDFRRDYSEWGAEILYGENGNLYVGGRADAPVNPVLSLSNMGEPMWILRRLERVVLFDYEFGRDGNLYGAGLFHDRRINNNGPFIASLSLDGQIRWLFSLPEPEPGQFEDLTIGDDGNLYCCGGVNYVPIVISISPMSNISEKDKNLKLSFSENGKVYEIDGRLLGKRKISRGIYFVRIKEKWYKIVKIK</sequence>
<dbReference type="PANTHER" id="PTHR35580:SF1">
    <property type="entry name" value="PHYTASE-LIKE DOMAIN-CONTAINING PROTEIN"/>
    <property type="match status" value="1"/>
</dbReference>
<evidence type="ECO:0000313" key="1">
    <source>
        <dbReference type="EMBL" id="HGQ55629.1"/>
    </source>
</evidence>
<dbReference type="SUPFAM" id="SSF50998">
    <property type="entry name" value="Quinoprotein alcohol dehydrogenase-like"/>
    <property type="match status" value="1"/>
</dbReference>
<protein>
    <submittedName>
        <fullName evidence="1">Uncharacterized protein</fullName>
    </submittedName>
</protein>
<name>A0A7V4CIG6_UNCW3</name>
<dbReference type="Gene3D" id="2.130.10.10">
    <property type="entry name" value="YVTN repeat-like/Quinoprotein amine dehydrogenase"/>
    <property type="match status" value="1"/>
</dbReference>
<organism evidence="1">
    <name type="scientific">candidate division WOR-3 bacterium</name>
    <dbReference type="NCBI Taxonomy" id="2052148"/>
    <lineage>
        <taxon>Bacteria</taxon>
        <taxon>Bacteria division WOR-3</taxon>
    </lineage>
</organism>
<dbReference type="PANTHER" id="PTHR35580">
    <property type="entry name" value="CELL SURFACE GLYCOPROTEIN (S-LAYER PROTEIN)-LIKE PROTEIN"/>
    <property type="match status" value="1"/>
</dbReference>
<proteinExistence type="predicted"/>